<name>A0A7J8MW33_9ROSI</name>
<accession>A0A7J8MW33</accession>
<reference evidence="1 2" key="1">
    <citation type="journal article" date="2019" name="Genome Biol. Evol.">
        <title>Insights into the evolution of the New World diploid cottons (Gossypium, subgenus Houzingenia) based on genome sequencing.</title>
        <authorList>
            <person name="Grover C.E."/>
            <person name="Arick M.A. 2nd"/>
            <person name="Thrash A."/>
            <person name="Conover J.L."/>
            <person name="Sanders W.S."/>
            <person name="Peterson D.G."/>
            <person name="Frelichowski J.E."/>
            <person name="Scheffler J.A."/>
            <person name="Scheffler B.E."/>
            <person name="Wendel J.F."/>
        </authorList>
    </citation>
    <scope>NUCLEOTIDE SEQUENCE [LARGE SCALE GENOMIC DNA]</scope>
    <source>
        <strain evidence="1">157</strain>
        <tissue evidence="1">Leaf</tissue>
    </source>
</reference>
<gene>
    <name evidence="1" type="ORF">Golob_006311</name>
</gene>
<evidence type="ECO:0000313" key="2">
    <source>
        <dbReference type="Proteomes" id="UP000593572"/>
    </source>
</evidence>
<comment type="caution">
    <text evidence="1">The sequence shown here is derived from an EMBL/GenBank/DDBJ whole genome shotgun (WGS) entry which is preliminary data.</text>
</comment>
<dbReference type="Proteomes" id="UP000593572">
    <property type="component" value="Unassembled WGS sequence"/>
</dbReference>
<keyword evidence="2" id="KW-1185">Reference proteome</keyword>
<proteinExistence type="predicted"/>
<sequence length="95" mass="10883">MSEGVARQFGNFIGQFLEYDVALVTKGVKKLMRIRIRGRGLEGYQDKVVRNAVQANREIRGGSRWGLGSDVVKGVDLRMEEMPIEFVARKKRQWV</sequence>
<organism evidence="1 2">
    <name type="scientific">Gossypium lobatum</name>
    <dbReference type="NCBI Taxonomy" id="34289"/>
    <lineage>
        <taxon>Eukaryota</taxon>
        <taxon>Viridiplantae</taxon>
        <taxon>Streptophyta</taxon>
        <taxon>Embryophyta</taxon>
        <taxon>Tracheophyta</taxon>
        <taxon>Spermatophyta</taxon>
        <taxon>Magnoliopsida</taxon>
        <taxon>eudicotyledons</taxon>
        <taxon>Gunneridae</taxon>
        <taxon>Pentapetalae</taxon>
        <taxon>rosids</taxon>
        <taxon>malvids</taxon>
        <taxon>Malvales</taxon>
        <taxon>Malvaceae</taxon>
        <taxon>Malvoideae</taxon>
        <taxon>Gossypium</taxon>
    </lineage>
</organism>
<evidence type="ECO:0000313" key="1">
    <source>
        <dbReference type="EMBL" id="MBA0568844.1"/>
    </source>
</evidence>
<dbReference type="EMBL" id="JABEZX010000010">
    <property type="protein sequence ID" value="MBA0568844.1"/>
    <property type="molecule type" value="Genomic_DNA"/>
</dbReference>
<protein>
    <submittedName>
        <fullName evidence="1">Uncharacterized protein</fullName>
    </submittedName>
</protein>
<dbReference type="AlphaFoldDB" id="A0A7J8MW33"/>